<proteinExistence type="predicted"/>
<feature type="region of interest" description="Disordered" evidence="1">
    <location>
        <begin position="83"/>
        <end position="106"/>
    </location>
</feature>
<keyword evidence="2" id="KW-0812">Transmembrane</keyword>
<keyword evidence="2" id="KW-1133">Transmembrane helix</keyword>
<dbReference type="OrthoDB" id="2674421at2759"/>
<dbReference type="AlphaFoldDB" id="A0A0B7F378"/>
<dbReference type="EMBL" id="LN679109">
    <property type="protein sequence ID" value="CEL52516.1"/>
    <property type="molecule type" value="Genomic_DNA"/>
</dbReference>
<feature type="transmembrane region" description="Helical" evidence="2">
    <location>
        <begin position="463"/>
        <end position="486"/>
    </location>
</feature>
<sequence>MCTTTFMGTNSPPFSSHASSLAAFFAFLAESNPSYEFLSSYHVDPAMQSEKCYRYCANPIMASQCSRYSSTRVGRGFPQEVTKVVGHGTPKNSKDPSAASSQVQDEHCPHQLQKADRYRFKMFIHPEGLPYFYQDKLVTCDNMDDPRIKECLVVAIALVCYMLRHMKDVQQNFTFHEEVELCVELTTTDYPPKFNYYIADHENQSIFWADAREPESIQGCEGIIRDNILREEYWKHIEYYPCHQEVSKTHFEELKNLMAACATDAATSEGSTSPMSAKDISAHILNLNEFGEHSKGERTWAIARIYGLFIRSQIINRYGTQDAKLDRFASLEANPPTFHGCYAWVNRYLAFNLGDKHIRRCARTWADRIAYTESWRAYKTHYLEEWKEIRRLSCIMMVVCSCIAHIHSLGGLLLQRVTILGMIFSSTLSYYLSNELINEGDHAANAVGYFQKKEDIKYGIQRLALINCAPQAIFCWSIVLMVILLLSGS</sequence>
<keyword evidence="2" id="KW-0472">Membrane</keyword>
<keyword evidence="4" id="KW-1185">Reference proteome</keyword>
<evidence type="ECO:0000313" key="3">
    <source>
        <dbReference type="EMBL" id="CEL52516.1"/>
    </source>
</evidence>
<dbReference type="STRING" id="1108050.A0A0B7F378"/>
<organism evidence="3 4">
    <name type="scientific">Thanatephorus cucumeris (strain AG1-IB / isolate 7/3/14)</name>
    <name type="common">Lettuce bottom rot fungus</name>
    <name type="synonym">Rhizoctonia solani</name>
    <dbReference type="NCBI Taxonomy" id="1108050"/>
    <lineage>
        <taxon>Eukaryota</taxon>
        <taxon>Fungi</taxon>
        <taxon>Dikarya</taxon>
        <taxon>Basidiomycota</taxon>
        <taxon>Agaricomycotina</taxon>
        <taxon>Agaricomycetes</taxon>
        <taxon>Cantharellales</taxon>
        <taxon>Ceratobasidiaceae</taxon>
        <taxon>Rhizoctonia</taxon>
        <taxon>Rhizoctonia solani AG-1</taxon>
    </lineage>
</organism>
<evidence type="ECO:0000256" key="2">
    <source>
        <dbReference type="SAM" id="Phobius"/>
    </source>
</evidence>
<evidence type="ECO:0000313" key="4">
    <source>
        <dbReference type="Proteomes" id="UP000059188"/>
    </source>
</evidence>
<dbReference type="Proteomes" id="UP000059188">
    <property type="component" value="Unassembled WGS sequence"/>
</dbReference>
<protein>
    <submittedName>
        <fullName evidence="3">Uncharacterized protein</fullName>
    </submittedName>
</protein>
<name>A0A0B7F378_THACB</name>
<reference evidence="3 4" key="1">
    <citation type="submission" date="2014-11" db="EMBL/GenBank/DDBJ databases">
        <authorList>
            <person name="Wibberg Daniel"/>
        </authorList>
    </citation>
    <scope>NUCLEOTIDE SEQUENCE [LARGE SCALE GENOMIC DNA]</scope>
    <source>
        <strain evidence="3">Rhizoctonia solani AG1-IB 7/3/14</strain>
    </source>
</reference>
<accession>A0A0B7F378</accession>
<gene>
    <name evidence="3" type="ORF">RSOLAG1IB_05720</name>
</gene>
<feature type="transmembrane region" description="Helical" evidence="2">
    <location>
        <begin position="389"/>
        <end position="407"/>
    </location>
</feature>
<evidence type="ECO:0000256" key="1">
    <source>
        <dbReference type="SAM" id="MobiDB-lite"/>
    </source>
</evidence>